<dbReference type="InterPro" id="IPR022754">
    <property type="entry name" value="DNA_pol_III_gamma-3"/>
</dbReference>
<dbReference type="Pfam" id="PF13177">
    <property type="entry name" value="DNA_pol3_delta2"/>
    <property type="match status" value="1"/>
</dbReference>
<sequence length="836" mass="87221">MESLYRKYRPKTFEDVVGQQHVVSTLEHAVLEGKTSHAYLFCGPRGTGKTTMARILAKALMCEKGPGHLPDGTCEQCTLIAEGEHPDVYELDAASRTGVDNVREEIISRVGYAPVRGSYKVYIIDEVHMLTTAAFNALLKTLEEPPSHVVFVLCTTDPQKVPATILSRVQRFDFHPIAADEMLAHLESVCESEGFTYEPAALELVVRHARGGMRDALSSLEQLSVFGSGSITLALTRDMLGEVSSSTLHVTAKALAERDVPTLFSTVASLVDAGRDLLQFTRELAAHLRDVYVVAAVGPKPGVVTATAEELEALGSEASEFGSVDRLARALMVIGDASSEMRTATNQRLVLEIALTRIARPKSDLTLESLADRVSSLEARLSSLGEGVPVAAVAQPLGAPGQQASAGERGPQATAPANRASAAAQTPAAPEARRVEHRVAPPSAPYAHPWERDQEAPAGGSPAPQVRPAKPATVPAAPTNPQPAAANAPRAQAQREAPRQVPPAPAPSRKPQAPKPQTSKPNATSSSSAYPAVTDPGELQRRWKQVVEGLLAKDPPRGSLLMQSTAMQDDGEHLLVNLPKGSGFAVKMLDRKDVRTVVDRAVAEVFGYRSINYVEASLAGADIARARRSAPAAPRKTPVAPQPQQAPRPVPSVPAPAPAPAPVPVAAPPAQASAPAQSGYAMPWDDEAVPYDDASAVSYDEEAQEAAFAAPVVPEPSSSSVGGATAPNPAPAPPRQEATPVPSPAPAQSAAPSPAPAPAADPVSPAAATASPTTTANGEPLPQDVDRLMQMLTNVFGDGVTVSVEHPDGAGGDSGSESGSDAGGEGLSPDSYGDED</sequence>
<dbReference type="Gene3D" id="3.40.50.300">
    <property type="entry name" value="P-loop containing nucleotide triphosphate hydrolases"/>
    <property type="match status" value="1"/>
</dbReference>
<dbReference type="CDD" id="cd00009">
    <property type="entry name" value="AAA"/>
    <property type="match status" value="1"/>
</dbReference>
<feature type="region of interest" description="Disordered" evidence="12">
    <location>
        <begin position="699"/>
        <end position="836"/>
    </location>
</feature>
<name>A0A6N7X856_9ACTN</name>
<dbReference type="EMBL" id="VUNC01000001">
    <property type="protein sequence ID" value="MST71710.1"/>
    <property type="molecule type" value="Genomic_DNA"/>
</dbReference>
<keyword evidence="8" id="KW-0862">Zinc</keyword>
<evidence type="ECO:0000313" key="15">
    <source>
        <dbReference type="Proteomes" id="UP000469325"/>
    </source>
</evidence>
<keyword evidence="5" id="KW-0235">DNA replication</keyword>
<evidence type="ECO:0000256" key="1">
    <source>
        <dbReference type="ARBA" id="ARBA00006360"/>
    </source>
</evidence>
<dbReference type="GO" id="GO:0003677">
    <property type="term" value="F:DNA binding"/>
    <property type="evidence" value="ECO:0007669"/>
    <property type="project" value="InterPro"/>
</dbReference>
<evidence type="ECO:0000256" key="10">
    <source>
        <dbReference type="ARBA" id="ARBA00022932"/>
    </source>
</evidence>
<dbReference type="FunFam" id="1.10.8.60:FF:000013">
    <property type="entry name" value="DNA polymerase III subunit gamma/tau"/>
    <property type="match status" value="1"/>
</dbReference>
<evidence type="ECO:0000256" key="12">
    <source>
        <dbReference type="SAM" id="MobiDB-lite"/>
    </source>
</evidence>
<reference evidence="14 15" key="1">
    <citation type="submission" date="2019-08" db="EMBL/GenBank/DDBJ databases">
        <title>In-depth cultivation of the pig gut microbiome towards novel bacterial diversity and tailored functional studies.</title>
        <authorList>
            <person name="Wylensek D."/>
            <person name="Hitch T.C.A."/>
            <person name="Clavel T."/>
        </authorList>
    </citation>
    <scope>NUCLEOTIDE SEQUENCE [LARGE SCALE GENOMIC DNA]</scope>
    <source>
        <strain evidence="14 15">CA-Schmier-601-WT-1</strain>
    </source>
</reference>
<dbReference type="InterPro" id="IPR001270">
    <property type="entry name" value="ClpA/B"/>
</dbReference>
<dbReference type="PRINTS" id="PR00300">
    <property type="entry name" value="CLPPROTEASEA"/>
</dbReference>
<feature type="compositionally biased region" description="Polar residues" evidence="12">
    <location>
        <begin position="515"/>
        <end position="529"/>
    </location>
</feature>
<feature type="compositionally biased region" description="Pro residues" evidence="12">
    <location>
        <begin position="640"/>
        <end position="667"/>
    </location>
</feature>
<feature type="compositionally biased region" description="Low complexity" evidence="12">
    <location>
        <begin position="467"/>
        <end position="495"/>
    </location>
</feature>
<evidence type="ECO:0000256" key="2">
    <source>
        <dbReference type="ARBA" id="ARBA00012417"/>
    </source>
</evidence>
<gene>
    <name evidence="14" type="primary">dnaX</name>
    <name evidence="14" type="ORF">FYJ68_01065</name>
</gene>
<comment type="caution">
    <text evidence="14">The sequence shown here is derived from an EMBL/GenBank/DDBJ whole genome shotgun (WGS) entry which is preliminary data.</text>
</comment>
<comment type="catalytic activity">
    <reaction evidence="11">
        <text>DNA(n) + a 2'-deoxyribonucleoside 5'-triphosphate = DNA(n+1) + diphosphate</text>
        <dbReference type="Rhea" id="RHEA:22508"/>
        <dbReference type="Rhea" id="RHEA-COMP:17339"/>
        <dbReference type="Rhea" id="RHEA-COMP:17340"/>
        <dbReference type="ChEBI" id="CHEBI:33019"/>
        <dbReference type="ChEBI" id="CHEBI:61560"/>
        <dbReference type="ChEBI" id="CHEBI:173112"/>
        <dbReference type="EC" id="2.7.7.7"/>
    </reaction>
</comment>
<evidence type="ECO:0000256" key="8">
    <source>
        <dbReference type="ARBA" id="ARBA00022833"/>
    </source>
</evidence>
<dbReference type="GO" id="GO:0003887">
    <property type="term" value="F:DNA-directed DNA polymerase activity"/>
    <property type="evidence" value="ECO:0007669"/>
    <property type="project" value="UniProtKB-KW"/>
</dbReference>
<keyword evidence="9" id="KW-0067">ATP-binding</keyword>
<evidence type="ECO:0000256" key="4">
    <source>
        <dbReference type="ARBA" id="ARBA00022695"/>
    </source>
</evidence>
<dbReference type="NCBIfam" id="NF004046">
    <property type="entry name" value="PRK05563.1"/>
    <property type="match status" value="1"/>
</dbReference>
<organism evidence="14 15">
    <name type="scientific">Olsenella porci</name>
    <dbReference type="NCBI Taxonomy" id="2652279"/>
    <lineage>
        <taxon>Bacteria</taxon>
        <taxon>Bacillati</taxon>
        <taxon>Actinomycetota</taxon>
        <taxon>Coriobacteriia</taxon>
        <taxon>Coriobacteriales</taxon>
        <taxon>Atopobiaceae</taxon>
        <taxon>Olsenella</taxon>
    </lineage>
</organism>
<protein>
    <recommendedName>
        <fullName evidence="2">DNA-directed DNA polymerase</fullName>
        <ecNumber evidence="2">2.7.7.7</ecNumber>
    </recommendedName>
</protein>
<dbReference type="Proteomes" id="UP000469325">
    <property type="component" value="Unassembled WGS sequence"/>
</dbReference>
<dbReference type="GO" id="GO:0005524">
    <property type="term" value="F:ATP binding"/>
    <property type="evidence" value="ECO:0007669"/>
    <property type="project" value="UniProtKB-KW"/>
</dbReference>
<evidence type="ECO:0000256" key="9">
    <source>
        <dbReference type="ARBA" id="ARBA00022840"/>
    </source>
</evidence>
<dbReference type="GO" id="GO:0046872">
    <property type="term" value="F:metal ion binding"/>
    <property type="evidence" value="ECO:0007669"/>
    <property type="project" value="UniProtKB-KW"/>
</dbReference>
<comment type="similarity">
    <text evidence="1">Belongs to the DnaX/STICHEL family.</text>
</comment>
<dbReference type="PANTHER" id="PTHR11669:SF0">
    <property type="entry name" value="PROTEIN STICHEL-LIKE 2"/>
    <property type="match status" value="1"/>
</dbReference>
<dbReference type="InterPro" id="IPR008921">
    <property type="entry name" value="DNA_pol3_clamp-load_cplx_C"/>
</dbReference>
<proteinExistence type="inferred from homology"/>
<feature type="compositionally biased region" description="Low complexity" evidence="12">
    <location>
        <begin position="705"/>
        <end position="727"/>
    </location>
</feature>
<dbReference type="EC" id="2.7.7.7" evidence="2"/>
<dbReference type="PANTHER" id="PTHR11669">
    <property type="entry name" value="REPLICATION FACTOR C / DNA POLYMERASE III GAMMA-TAU SUBUNIT"/>
    <property type="match status" value="1"/>
</dbReference>
<keyword evidence="10" id="KW-0239">DNA-directed DNA polymerase</keyword>
<dbReference type="GO" id="GO:0006261">
    <property type="term" value="P:DNA-templated DNA replication"/>
    <property type="evidence" value="ECO:0007669"/>
    <property type="project" value="TreeGrafter"/>
</dbReference>
<dbReference type="GO" id="GO:0009360">
    <property type="term" value="C:DNA polymerase III complex"/>
    <property type="evidence" value="ECO:0007669"/>
    <property type="project" value="InterPro"/>
</dbReference>
<dbReference type="CDD" id="cd18137">
    <property type="entry name" value="HLD_clamp_pol_III_gamma_tau"/>
    <property type="match status" value="1"/>
</dbReference>
<dbReference type="SUPFAM" id="SSF48019">
    <property type="entry name" value="post-AAA+ oligomerization domain-like"/>
    <property type="match status" value="1"/>
</dbReference>
<feature type="compositionally biased region" description="Low complexity" evidence="12">
    <location>
        <begin position="760"/>
        <end position="776"/>
    </location>
</feature>
<evidence type="ECO:0000256" key="11">
    <source>
        <dbReference type="ARBA" id="ARBA00049244"/>
    </source>
</evidence>
<keyword evidence="3 14" id="KW-0808">Transferase</keyword>
<evidence type="ECO:0000256" key="7">
    <source>
        <dbReference type="ARBA" id="ARBA00022741"/>
    </source>
</evidence>
<evidence type="ECO:0000256" key="6">
    <source>
        <dbReference type="ARBA" id="ARBA00022723"/>
    </source>
</evidence>
<evidence type="ECO:0000256" key="5">
    <source>
        <dbReference type="ARBA" id="ARBA00022705"/>
    </source>
</evidence>
<feature type="compositionally biased region" description="Low complexity" evidence="12">
    <location>
        <begin position="668"/>
        <end position="678"/>
    </location>
</feature>
<dbReference type="InterPro" id="IPR003593">
    <property type="entry name" value="AAA+_ATPase"/>
</dbReference>
<dbReference type="SMART" id="SM00382">
    <property type="entry name" value="AAA"/>
    <property type="match status" value="1"/>
</dbReference>
<accession>A0A6N7X856</accession>
<dbReference type="Pfam" id="PF22608">
    <property type="entry name" value="DNAX_ATPase_lid"/>
    <property type="match status" value="1"/>
</dbReference>
<dbReference type="InterPro" id="IPR012763">
    <property type="entry name" value="DNA_pol_III_sug/sutau_N"/>
</dbReference>
<dbReference type="InterPro" id="IPR045085">
    <property type="entry name" value="HLD_clamp_pol_III_gamma_tau"/>
</dbReference>
<feature type="compositionally biased region" description="Low complexity" evidence="12">
    <location>
        <begin position="629"/>
        <end position="639"/>
    </location>
</feature>
<dbReference type="InterPro" id="IPR050238">
    <property type="entry name" value="DNA_Rep/Repair_Clamp_Loader"/>
</dbReference>
<feature type="compositionally biased region" description="Low complexity" evidence="12">
    <location>
        <begin position="411"/>
        <end position="430"/>
    </location>
</feature>
<dbReference type="Gene3D" id="1.20.272.10">
    <property type="match status" value="1"/>
</dbReference>
<feature type="domain" description="AAA+ ATPase" evidence="13">
    <location>
        <begin position="35"/>
        <end position="178"/>
    </location>
</feature>
<dbReference type="InterPro" id="IPR027417">
    <property type="entry name" value="P-loop_NTPase"/>
</dbReference>
<keyword evidence="6" id="KW-0479">Metal-binding</keyword>
<dbReference type="NCBIfam" id="TIGR02397">
    <property type="entry name" value="dnaX_nterm"/>
    <property type="match status" value="1"/>
</dbReference>
<evidence type="ECO:0000313" key="14">
    <source>
        <dbReference type="EMBL" id="MST71710.1"/>
    </source>
</evidence>
<evidence type="ECO:0000259" key="13">
    <source>
        <dbReference type="SMART" id="SM00382"/>
    </source>
</evidence>
<dbReference type="SUPFAM" id="SSF52540">
    <property type="entry name" value="P-loop containing nucleoside triphosphate hydrolases"/>
    <property type="match status" value="1"/>
</dbReference>
<evidence type="ECO:0000256" key="3">
    <source>
        <dbReference type="ARBA" id="ARBA00022679"/>
    </source>
</evidence>
<keyword evidence="4 14" id="KW-0548">Nucleotidyltransferase</keyword>
<keyword evidence="7" id="KW-0547">Nucleotide-binding</keyword>
<dbReference type="RefSeq" id="WP_154433471.1">
    <property type="nucleotide sequence ID" value="NZ_VUNC01000001.1"/>
</dbReference>
<keyword evidence="15" id="KW-1185">Reference proteome</keyword>
<feature type="region of interest" description="Disordered" evidence="12">
    <location>
        <begin position="629"/>
        <end position="687"/>
    </location>
</feature>
<dbReference type="AlphaFoldDB" id="A0A6N7X856"/>
<dbReference type="Pfam" id="PF12169">
    <property type="entry name" value="DNA_pol3_gamma3"/>
    <property type="match status" value="1"/>
</dbReference>
<dbReference type="Gene3D" id="1.10.8.60">
    <property type="match status" value="1"/>
</dbReference>
<dbReference type="FunFam" id="3.40.50.300:FF:000014">
    <property type="entry name" value="DNA polymerase III subunit gamma/tau"/>
    <property type="match status" value="1"/>
</dbReference>
<feature type="region of interest" description="Disordered" evidence="12">
    <location>
        <begin position="399"/>
        <end position="539"/>
    </location>
</feature>